<reference evidence="2" key="1">
    <citation type="submission" date="2021-04" db="EMBL/GenBank/DDBJ databases">
        <authorList>
            <person name="Rodrigo-Torres L."/>
            <person name="Arahal R. D."/>
            <person name="Lucena T."/>
        </authorList>
    </citation>
    <scope>NUCLEOTIDE SEQUENCE</scope>
    <source>
        <strain evidence="2">AS29M-1</strain>
    </source>
</reference>
<dbReference type="Pfam" id="PF13380">
    <property type="entry name" value="CoA_binding_2"/>
    <property type="match status" value="1"/>
</dbReference>
<feature type="domain" description="CoA-binding" evidence="1">
    <location>
        <begin position="5"/>
        <end position="117"/>
    </location>
</feature>
<sequence>MKDKTLIIGASNNPNRYSYKAAFSLQYNGYEFIPFGVKRGDVIGRKIHNEWKEDWKDEVDTVTMYINPSLQEQYYDRIIKLSPRRVIFNPGTENVDFEMRLKENGIDYENACTLVLLNTSQY</sequence>
<organism evidence="2 3">
    <name type="scientific">Parvicella tangerina</name>
    <dbReference type="NCBI Taxonomy" id="2829795"/>
    <lineage>
        <taxon>Bacteria</taxon>
        <taxon>Pseudomonadati</taxon>
        <taxon>Bacteroidota</taxon>
        <taxon>Flavobacteriia</taxon>
        <taxon>Flavobacteriales</taxon>
        <taxon>Parvicellaceae</taxon>
        <taxon>Parvicella</taxon>
    </lineage>
</organism>
<dbReference type="InterPro" id="IPR036291">
    <property type="entry name" value="NAD(P)-bd_dom_sf"/>
</dbReference>
<dbReference type="RefSeq" id="WP_258543139.1">
    <property type="nucleotide sequence ID" value="NZ_OU015584.1"/>
</dbReference>
<gene>
    <name evidence="2" type="ORF">CRYO30217_02943</name>
</gene>
<dbReference type="Proteomes" id="UP000683507">
    <property type="component" value="Chromosome"/>
</dbReference>
<dbReference type="KEGG" id="ptan:CRYO30217_02943"/>
<dbReference type="EMBL" id="OU015584">
    <property type="protein sequence ID" value="CAG5085948.1"/>
    <property type="molecule type" value="Genomic_DNA"/>
</dbReference>
<name>A0A916NCY1_9FLAO</name>
<dbReference type="Gene3D" id="3.40.50.720">
    <property type="entry name" value="NAD(P)-binding Rossmann-like Domain"/>
    <property type="match status" value="1"/>
</dbReference>
<evidence type="ECO:0000313" key="2">
    <source>
        <dbReference type="EMBL" id="CAG5085948.1"/>
    </source>
</evidence>
<dbReference type="SUPFAM" id="SSF51735">
    <property type="entry name" value="NAD(P)-binding Rossmann-fold domains"/>
    <property type="match status" value="1"/>
</dbReference>
<keyword evidence="3" id="KW-1185">Reference proteome</keyword>
<dbReference type="AlphaFoldDB" id="A0A916NCY1"/>
<evidence type="ECO:0000313" key="3">
    <source>
        <dbReference type="Proteomes" id="UP000683507"/>
    </source>
</evidence>
<proteinExistence type="predicted"/>
<accession>A0A916NCY1</accession>
<dbReference type="InterPro" id="IPR003781">
    <property type="entry name" value="CoA-bd"/>
</dbReference>
<evidence type="ECO:0000259" key="1">
    <source>
        <dbReference type="Pfam" id="PF13380"/>
    </source>
</evidence>
<protein>
    <recommendedName>
        <fullName evidence="1">CoA-binding domain-containing protein</fullName>
    </recommendedName>
</protein>